<comment type="similarity">
    <text evidence="1">Belongs to the cyclophilin-type PPIase family.</text>
</comment>
<organism evidence="3 4">
    <name type="scientific">Pycnococcus provasolii</name>
    <dbReference type="NCBI Taxonomy" id="41880"/>
    <lineage>
        <taxon>Eukaryota</taxon>
        <taxon>Viridiplantae</taxon>
        <taxon>Chlorophyta</taxon>
        <taxon>Pseudoscourfieldiophyceae</taxon>
        <taxon>Pseudoscourfieldiales</taxon>
        <taxon>Pycnococcaceae</taxon>
        <taxon>Pycnococcus</taxon>
    </lineage>
</organism>
<evidence type="ECO:0000313" key="3">
    <source>
        <dbReference type="EMBL" id="GHP09967.1"/>
    </source>
</evidence>
<reference evidence="3" key="1">
    <citation type="submission" date="2020-10" db="EMBL/GenBank/DDBJ databases">
        <title>Unveiling of a novel bifunctional photoreceptor, Dualchrome1, isolated from a cosmopolitan green alga.</title>
        <authorList>
            <person name="Suzuki S."/>
            <person name="Kawachi M."/>
        </authorList>
    </citation>
    <scope>NUCLEOTIDE SEQUENCE</scope>
    <source>
        <strain evidence="3">NIES 2893</strain>
    </source>
</reference>
<dbReference type="SUPFAM" id="SSF50891">
    <property type="entry name" value="Cyclophilin-like"/>
    <property type="match status" value="1"/>
</dbReference>
<accession>A0A830HYC9</accession>
<name>A0A830HYC9_9CHLO</name>
<dbReference type="GO" id="GO:0005737">
    <property type="term" value="C:cytoplasm"/>
    <property type="evidence" value="ECO:0007669"/>
    <property type="project" value="TreeGrafter"/>
</dbReference>
<dbReference type="Proteomes" id="UP000660262">
    <property type="component" value="Unassembled WGS sequence"/>
</dbReference>
<dbReference type="InterPro" id="IPR002130">
    <property type="entry name" value="Cyclophilin-type_PPIase_dom"/>
</dbReference>
<dbReference type="Gene3D" id="2.40.100.10">
    <property type="entry name" value="Cyclophilin-like"/>
    <property type="match status" value="1"/>
</dbReference>
<dbReference type="Pfam" id="PF00160">
    <property type="entry name" value="Pro_isomerase"/>
    <property type="match status" value="1"/>
</dbReference>
<dbReference type="AlphaFoldDB" id="A0A830HYC9"/>
<keyword evidence="4" id="KW-1185">Reference proteome</keyword>
<dbReference type="PROSITE" id="PS50072">
    <property type="entry name" value="CSA_PPIASE_2"/>
    <property type="match status" value="1"/>
</dbReference>
<dbReference type="EMBL" id="BNJQ01000027">
    <property type="protein sequence ID" value="GHP09967.1"/>
    <property type="molecule type" value="Genomic_DNA"/>
</dbReference>
<feature type="domain" description="PPIase cyclophilin-type" evidence="2">
    <location>
        <begin position="141"/>
        <end position="293"/>
    </location>
</feature>
<gene>
    <name evidence="3" type="ORF">PPROV_000870000</name>
</gene>
<dbReference type="PRINTS" id="PR00153">
    <property type="entry name" value="CSAPPISMRASE"/>
</dbReference>
<sequence length="314" mass="34716">MVAADSSAKFLTVYGKLSSPDLMFVQKGLELVEFELGFKVGQIIQLTPTDYETLVDAKRKEYGDDVLLHRGNLIAFVGVTDPAYLGNLATIKSFLYDEYGYTSGKTNAVFYKRLATKNKLRYMQLSGHEFISITFNDHRPVIIELYNDALPKTCANFKELILAHLSEPAEDAKPVKGYNDTVVHRIVPEGWIQCGDVDEGKGTGSVAANGSVIPDESFAIKHLKHGIVGMANSTTNGNGSQFYITLSPLPWLDGKKVAFGRVFDGMRTLRMIEKEETQNQRPLQEISITECSLIDVPPLVKPAKKYDFPTAPGA</sequence>
<dbReference type="PANTHER" id="PTHR11071">
    <property type="entry name" value="PEPTIDYL-PROLYL CIS-TRANS ISOMERASE"/>
    <property type="match status" value="1"/>
</dbReference>
<dbReference type="OrthoDB" id="408413at2759"/>
<proteinExistence type="inferred from homology"/>
<comment type="caution">
    <text evidence="3">The sequence shown here is derived from an EMBL/GenBank/DDBJ whole genome shotgun (WGS) entry which is preliminary data.</text>
</comment>
<evidence type="ECO:0000256" key="1">
    <source>
        <dbReference type="ARBA" id="ARBA00007365"/>
    </source>
</evidence>
<dbReference type="GO" id="GO:0003755">
    <property type="term" value="F:peptidyl-prolyl cis-trans isomerase activity"/>
    <property type="evidence" value="ECO:0007669"/>
    <property type="project" value="InterPro"/>
</dbReference>
<evidence type="ECO:0000259" key="2">
    <source>
        <dbReference type="PROSITE" id="PS50072"/>
    </source>
</evidence>
<dbReference type="PANTHER" id="PTHR11071:SF561">
    <property type="entry name" value="PEPTIDYL-PROLYL CIS-TRANS ISOMERASE D-RELATED"/>
    <property type="match status" value="1"/>
</dbReference>
<evidence type="ECO:0000313" key="4">
    <source>
        <dbReference type="Proteomes" id="UP000660262"/>
    </source>
</evidence>
<dbReference type="InterPro" id="IPR029000">
    <property type="entry name" value="Cyclophilin-like_dom_sf"/>
</dbReference>
<protein>
    <submittedName>
        <fullName evidence="3">PPIases accelerate the folding of proteins</fullName>
    </submittedName>
</protein>